<feature type="compositionally biased region" description="Basic and acidic residues" evidence="1">
    <location>
        <begin position="117"/>
        <end position="132"/>
    </location>
</feature>
<protein>
    <submittedName>
        <fullName evidence="3">Uncharacterized protein</fullName>
    </submittedName>
</protein>
<dbReference type="Proteomes" id="UP000187429">
    <property type="component" value="Unassembled WGS sequence"/>
</dbReference>
<keyword evidence="2" id="KW-0732">Signal</keyword>
<evidence type="ECO:0000256" key="1">
    <source>
        <dbReference type="SAM" id="MobiDB-lite"/>
    </source>
</evidence>
<comment type="caution">
    <text evidence="3">The sequence shown here is derived from an EMBL/GenBank/DDBJ whole genome shotgun (WGS) entry which is preliminary data.</text>
</comment>
<dbReference type="OrthoDB" id="5699576at2759"/>
<feature type="signal peptide" evidence="2">
    <location>
        <begin position="1"/>
        <end position="31"/>
    </location>
</feature>
<keyword evidence="4" id="KW-1185">Reference proteome</keyword>
<sequence>MFISKFAVFSVLTLYTHIVALVITDEQKCIAENCNNDFSDLNCVSKCQNNPAITKGNEKEIDRCTDTCFSGNSYSESRVCLEKCGKTAQAPDSLFNGSAQDYNVASENSNSYTSIENKPEALKDSNKDKGKGNSENIQIPFLEVPKSKTDTYNDQNPQDSANKITSNPIPANESYNNNKDNSSKNYENSDLDTEDKGKAISSTAEYSTETIEKANNAKNIRAKAVGTELEVPAKNSNISHSKISSSIGTAKLPNYIYTLFVVIFVIFTF</sequence>
<dbReference type="EMBL" id="LSSM01002431">
    <property type="protein sequence ID" value="OMJ21720.1"/>
    <property type="molecule type" value="Genomic_DNA"/>
</dbReference>
<accession>A0A1R1Y4G2</accession>
<proteinExistence type="predicted"/>
<evidence type="ECO:0000256" key="2">
    <source>
        <dbReference type="SAM" id="SignalP"/>
    </source>
</evidence>
<gene>
    <name evidence="3" type="ORF">AYI69_g5706</name>
</gene>
<feature type="region of interest" description="Disordered" evidence="1">
    <location>
        <begin position="107"/>
        <end position="196"/>
    </location>
</feature>
<feature type="compositionally biased region" description="Polar residues" evidence="1">
    <location>
        <begin position="107"/>
        <end position="116"/>
    </location>
</feature>
<feature type="compositionally biased region" description="Polar residues" evidence="1">
    <location>
        <begin position="152"/>
        <end position="169"/>
    </location>
</feature>
<dbReference type="AlphaFoldDB" id="A0A1R1Y4G2"/>
<name>A0A1R1Y4G2_9FUNG</name>
<evidence type="ECO:0000313" key="4">
    <source>
        <dbReference type="Proteomes" id="UP000187429"/>
    </source>
</evidence>
<feature type="compositionally biased region" description="Low complexity" evidence="1">
    <location>
        <begin position="172"/>
        <end position="188"/>
    </location>
</feature>
<evidence type="ECO:0000313" key="3">
    <source>
        <dbReference type="EMBL" id="OMJ21720.1"/>
    </source>
</evidence>
<feature type="chain" id="PRO_5013113921" evidence="2">
    <location>
        <begin position="32"/>
        <end position="269"/>
    </location>
</feature>
<organism evidence="3 4">
    <name type="scientific">Smittium culicis</name>
    <dbReference type="NCBI Taxonomy" id="133412"/>
    <lineage>
        <taxon>Eukaryota</taxon>
        <taxon>Fungi</taxon>
        <taxon>Fungi incertae sedis</taxon>
        <taxon>Zoopagomycota</taxon>
        <taxon>Kickxellomycotina</taxon>
        <taxon>Harpellomycetes</taxon>
        <taxon>Harpellales</taxon>
        <taxon>Legeriomycetaceae</taxon>
        <taxon>Smittium</taxon>
    </lineage>
</organism>
<reference evidence="4" key="1">
    <citation type="submission" date="2017-01" db="EMBL/GenBank/DDBJ databases">
        <authorList>
            <person name="Wang Y."/>
            <person name="White M."/>
            <person name="Kvist S."/>
            <person name="Moncalvo J.-M."/>
        </authorList>
    </citation>
    <scope>NUCLEOTIDE SEQUENCE [LARGE SCALE GENOMIC DNA]</scope>
    <source>
        <strain evidence="4">ID-206-W2</strain>
    </source>
</reference>